<evidence type="ECO:0000313" key="2">
    <source>
        <dbReference type="EMBL" id="KIN08901.1"/>
    </source>
</evidence>
<reference evidence="2 3" key="1">
    <citation type="submission" date="2014-04" db="EMBL/GenBank/DDBJ databases">
        <authorList>
            <consortium name="DOE Joint Genome Institute"/>
            <person name="Kuo A."/>
            <person name="Martino E."/>
            <person name="Perotto S."/>
            <person name="Kohler A."/>
            <person name="Nagy L.G."/>
            <person name="Floudas D."/>
            <person name="Copeland A."/>
            <person name="Barry K.W."/>
            <person name="Cichocki N."/>
            <person name="Veneault-Fourrey C."/>
            <person name="LaButti K."/>
            <person name="Lindquist E.A."/>
            <person name="Lipzen A."/>
            <person name="Lundell T."/>
            <person name="Morin E."/>
            <person name="Murat C."/>
            <person name="Sun H."/>
            <person name="Tunlid A."/>
            <person name="Henrissat B."/>
            <person name="Grigoriev I.V."/>
            <person name="Hibbett D.S."/>
            <person name="Martin F."/>
            <person name="Nordberg H.P."/>
            <person name="Cantor M.N."/>
            <person name="Hua S.X."/>
        </authorList>
    </citation>
    <scope>NUCLEOTIDE SEQUENCE [LARGE SCALE GENOMIC DNA]</scope>
    <source>
        <strain evidence="2 3">Zn</strain>
    </source>
</reference>
<name>A0A0C3HKZ3_OIDMZ</name>
<reference evidence="3" key="2">
    <citation type="submission" date="2015-01" db="EMBL/GenBank/DDBJ databases">
        <title>Evolutionary Origins and Diversification of the Mycorrhizal Mutualists.</title>
        <authorList>
            <consortium name="DOE Joint Genome Institute"/>
            <consortium name="Mycorrhizal Genomics Consortium"/>
            <person name="Kohler A."/>
            <person name="Kuo A."/>
            <person name="Nagy L.G."/>
            <person name="Floudas D."/>
            <person name="Copeland A."/>
            <person name="Barry K.W."/>
            <person name="Cichocki N."/>
            <person name="Veneault-Fourrey C."/>
            <person name="LaButti K."/>
            <person name="Lindquist E.A."/>
            <person name="Lipzen A."/>
            <person name="Lundell T."/>
            <person name="Morin E."/>
            <person name="Murat C."/>
            <person name="Riley R."/>
            <person name="Ohm R."/>
            <person name="Sun H."/>
            <person name="Tunlid A."/>
            <person name="Henrissat B."/>
            <person name="Grigoriev I.V."/>
            <person name="Hibbett D.S."/>
            <person name="Martin F."/>
        </authorList>
    </citation>
    <scope>NUCLEOTIDE SEQUENCE [LARGE SCALE GENOMIC DNA]</scope>
    <source>
        <strain evidence="3">Zn</strain>
    </source>
</reference>
<dbReference type="InParanoid" id="A0A0C3HKZ3"/>
<sequence>MSDSKTISGSSEEPTSSSTLQHLTIPFNCRSQHGKVEITLQPNRDPLHAHGLDLIFPDVSQTSFAEQFFGFPVMHGAITYHIPASLHLSYGNLFGWIQFVRSMPGQIVAEDEHRHSGWEMDIFPYAKDLQTPFAYWGFNPSIFDAPARLLETNGKVQNLEWRAQSFLCILEDAGMTKRVKLVPGVGFGWGFDIQAKDKEIKRDITISGLEVLDAEKEWSDRLGLLRDLYPAWTFLEA</sequence>
<dbReference type="Proteomes" id="UP000054321">
    <property type="component" value="Unassembled WGS sequence"/>
</dbReference>
<evidence type="ECO:0000256" key="1">
    <source>
        <dbReference type="SAM" id="MobiDB-lite"/>
    </source>
</evidence>
<organism evidence="2 3">
    <name type="scientific">Oidiodendron maius (strain Zn)</name>
    <dbReference type="NCBI Taxonomy" id="913774"/>
    <lineage>
        <taxon>Eukaryota</taxon>
        <taxon>Fungi</taxon>
        <taxon>Dikarya</taxon>
        <taxon>Ascomycota</taxon>
        <taxon>Pezizomycotina</taxon>
        <taxon>Leotiomycetes</taxon>
        <taxon>Leotiomycetes incertae sedis</taxon>
        <taxon>Myxotrichaceae</taxon>
        <taxon>Oidiodendron</taxon>
    </lineage>
</organism>
<dbReference type="OrthoDB" id="3461579at2759"/>
<proteinExistence type="predicted"/>
<accession>A0A0C3HKZ3</accession>
<feature type="compositionally biased region" description="Low complexity" evidence="1">
    <location>
        <begin position="8"/>
        <end position="19"/>
    </location>
</feature>
<dbReference type="EMBL" id="KN832870">
    <property type="protein sequence ID" value="KIN08901.1"/>
    <property type="molecule type" value="Genomic_DNA"/>
</dbReference>
<dbReference type="HOGENOM" id="CLU_1310492_0_0_1"/>
<gene>
    <name evidence="2" type="ORF">OIDMADRAFT_16786</name>
</gene>
<dbReference type="AlphaFoldDB" id="A0A0C3HKZ3"/>
<evidence type="ECO:0000313" key="3">
    <source>
        <dbReference type="Proteomes" id="UP000054321"/>
    </source>
</evidence>
<protein>
    <submittedName>
        <fullName evidence="2">Uncharacterized protein</fullName>
    </submittedName>
</protein>
<keyword evidence="3" id="KW-1185">Reference proteome</keyword>
<feature type="region of interest" description="Disordered" evidence="1">
    <location>
        <begin position="1"/>
        <end position="22"/>
    </location>
</feature>